<dbReference type="OrthoDB" id="6182046at2"/>
<accession>Q1QXB5</accession>
<dbReference type="RefSeq" id="WP_011506839.1">
    <property type="nucleotide sequence ID" value="NC_007963.1"/>
</dbReference>
<organism evidence="2 3">
    <name type="scientific">Chromohalobacter israelensis (strain ATCC BAA-138 / DSM 3043 / CIP 106854 / NCIMB 13768 / 1H11)</name>
    <name type="common">Chromohalobacter salexigens</name>
    <dbReference type="NCBI Taxonomy" id="290398"/>
    <lineage>
        <taxon>Bacteria</taxon>
        <taxon>Pseudomonadati</taxon>
        <taxon>Pseudomonadota</taxon>
        <taxon>Gammaproteobacteria</taxon>
        <taxon>Oceanospirillales</taxon>
        <taxon>Halomonadaceae</taxon>
        <taxon>Chromohalobacter</taxon>
    </lineage>
</organism>
<evidence type="ECO:0008006" key="4">
    <source>
        <dbReference type="Google" id="ProtNLM"/>
    </source>
</evidence>
<sequence length="290" mass="32411">MQRKYKTPLAGLFLLGAGLLAVIVWQESDPIAQALLAPSSVLLALLAWHNLTPRVWRLVVPCCALQLAGLLWRAPLDYAIGLWVWPMLLLPPQPRALRACLLVMAACGWWQVQSTLAVPQSFLSGMLLSGLMLLGLARAAEHTHLRQELENRHRLAPGKALWSLSRLRQDIEVEWSRRQRENVHVELLVIRPRQRGYGARERLGECLPALTRAFEGCYRVNPHTFGVLLVSPDAQHAVQRRDALIAALPMECRMRVAAVTPDLDPLTLGHALAMQTDSLSLAREEESDHA</sequence>
<keyword evidence="1" id="KW-1133">Transmembrane helix</keyword>
<gene>
    <name evidence="2" type="ordered locus">Csal_1540</name>
</gene>
<evidence type="ECO:0000256" key="1">
    <source>
        <dbReference type="SAM" id="Phobius"/>
    </source>
</evidence>
<reference evidence="2 3" key="1">
    <citation type="journal article" date="2011" name="Stand. Genomic Sci.">
        <title>Complete genome sequence of the halophilic and highly halotolerant Chromohalobacter salexigens type strain (1H11(T)).</title>
        <authorList>
            <person name="Copeland A."/>
            <person name="O'Connor K."/>
            <person name="Lucas S."/>
            <person name="Lapidus A."/>
            <person name="Berry K.W."/>
            <person name="Detter J.C."/>
            <person name="Del Rio T.G."/>
            <person name="Hammon N."/>
            <person name="Dalin E."/>
            <person name="Tice H."/>
            <person name="Pitluck S."/>
            <person name="Bruce D."/>
            <person name="Goodwin L."/>
            <person name="Han C."/>
            <person name="Tapia R."/>
            <person name="Saunders E."/>
            <person name="Schmutz J."/>
            <person name="Brettin T."/>
            <person name="Larimer F."/>
            <person name="Land M."/>
            <person name="Hauser L."/>
            <person name="Vargas C."/>
            <person name="Nieto J.J."/>
            <person name="Kyrpides N.C."/>
            <person name="Ivanova N."/>
            <person name="Goker M."/>
            <person name="Klenk H.P."/>
            <person name="Csonka L.N."/>
            <person name="Woyke T."/>
        </authorList>
    </citation>
    <scope>NUCLEOTIDE SEQUENCE [LARGE SCALE GENOMIC DNA]</scope>
    <source>
        <strain evidence="3">ATCC BAA-138 / DSM 3043 / CIP 106854 / NCIMB 13768 / 1H11</strain>
    </source>
</reference>
<feature type="transmembrane region" description="Helical" evidence="1">
    <location>
        <begin position="31"/>
        <end position="48"/>
    </location>
</feature>
<dbReference type="EMBL" id="CP000285">
    <property type="protein sequence ID" value="ABE58893.1"/>
    <property type="molecule type" value="Genomic_DNA"/>
</dbReference>
<keyword evidence="1" id="KW-0472">Membrane</keyword>
<evidence type="ECO:0000313" key="2">
    <source>
        <dbReference type="EMBL" id="ABE58893.1"/>
    </source>
</evidence>
<dbReference type="AlphaFoldDB" id="Q1QXB5"/>
<feature type="transmembrane region" description="Helical" evidence="1">
    <location>
        <begin position="7"/>
        <end position="25"/>
    </location>
</feature>
<dbReference type="KEGG" id="csa:Csal_1540"/>
<dbReference type="HOGENOM" id="CLU_979214_0_0_6"/>
<evidence type="ECO:0000313" key="3">
    <source>
        <dbReference type="Proteomes" id="UP000000239"/>
    </source>
</evidence>
<protein>
    <recommendedName>
        <fullName evidence="4">GGDEF domain-containing protein</fullName>
    </recommendedName>
</protein>
<dbReference type="STRING" id="290398.Csal_1540"/>
<keyword evidence="3" id="KW-1185">Reference proteome</keyword>
<dbReference type="GeneID" id="95334271"/>
<name>Q1QXB5_CHRI1</name>
<keyword evidence="1" id="KW-0812">Transmembrane</keyword>
<proteinExistence type="predicted"/>
<dbReference type="Proteomes" id="UP000000239">
    <property type="component" value="Chromosome"/>
</dbReference>